<feature type="chain" id="PRO_5034843191" description="YncE family protein" evidence="1">
    <location>
        <begin position="22"/>
        <end position="371"/>
    </location>
</feature>
<dbReference type="InterPro" id="IPR015943">
    <property type="entry name" value="WD40/YVTN_repeat-like_dom_sf"/>
</dbReference>
<dbReference type="InterPro" id="IPR051200">
    <property type="entry name" value="Host-pathogen_enzymatic-act"/>
</dbReference>
<feature type="signal peptide" evidence="1">
    <location>
        <begin position="1"/>
        <end position="21"/>
    </location>
</feature>
<dbReference type="Gene3D" id="2.130.10.10">
    <property type="entry name" value="YVTN repeat-like/Quinoprotein amine dehydrogenase"/>
    <property type="match status" value="1"/>
</dbReference>
<evidence type="ECO:0008006" key="4">
    <source>
        <dbReference type="Google" id="ProtNLM"/>
    </source>
</evidence>
<keyword evidence="3" id="KW-1185">Reference proteome</keyword>
<evidence type="ECO:0000256" key="1">
    <source>
        <dbReference type="SAM" id="SignalP"/>
    </source>
</evidence>
<proteinExistence type="predicted"/>
<dbReference type="KEGG" id="hbs:IPV69_05040"/>
<protein>
    <recommendedName>
        <fullName evidence="4">YncE family protein</fullName>
    </recommendedName>
</protein>
<dbReference type="Proteomes" id="UP000593765">
    <property type="component" value="Chromosome"/>
</dbReference>
<sequence>MRMKHVLIGLLALFLGVPASAALVADGRYLYVAVPGIRDYLEFGGHGVLVFDIEAGHKFVRRIPAAGVDDKGKPINVKGVCASSATGRLYVSTIKTLTCFDLTTDKILWEKPYEGGCDRMSMTPDGKAIYLPSFEKAHWNVVDAMTGDVITKITPNSNAHNTVVGLDGSKAYLAGLKSPLLEVVDTATNKTIRQVGPFAKPIRPFTVNGRQTLAFVNVNDLLGFEIGDIATGKKLHRVEVQDFKIGPVKRHGCPSHGVGLTPDEKEAWVCDAYNQRLHVFDLTPMTATIPPRQTVSIPLREQPGWVTFSLDGKYAYPSTGEVIDVATKKIVATLADEKGGPVHSEKMVEVHFGGGKVVKTGDQFGLGRVAK</sequence>
<dbReference type="SUPFAM" id="SSF75011">
    <property type="entry name" value="3-carboxy-cis,cis-mucoante lactonizing enzyme"/>
    <property type="match status" value="1"/>
</dbReference>
<accession>A0A7M2WYX4</accession>
<evidence type="ECO:0000313" key="2">
    <source>
        <dbReference type="EMBL" id="QOV90727.1"/>
    </source>
</evidence>
<dbReference type="PANTHER" id="PTHR47197:SF3">
    <property type="entry name" value="DIHYDRO-HEME D1 DEHYDROGENASE"/>
    <property type="match status" value="1"/>
</dbReference>
<name>A0A7M2WYX4_9BACT</name>
<dbReference type="AlphaFoldDB" id="A0A7M2WYX4"/>
<keyword evidence="1" id="KW-0732">Signal</keyword>
<dbReference type="EMBL" id="CP063458">
    <property type="protein sequence ID" value="QOV90727.1"/>
    <property type="molecule type" value="Genomic_DNA"/>
</dbReference>
<dbReference type="PANTHER" id="PTHR47197">
    <property type="entry name" value="PROTEIN NIRF"/>
    <property type="match status" value="1"/>
</dbReference>
<gene>
    <name evidence="2" type="ORF">IPV69_05040</name>
</gene>
<evidence type="ECO:0000313" key="3">
    <source>
        <dbReference type="Proteomes" id="UP000593765"/>
    </source>
</evidence>
<organism evidence="2 3">
    <name type="scientific">Humisphaera borealis</name>
    <dbReference type="NCBI Taxonomy" id="2807512"/>
    <lineage>
        <taxon>Bacteria</taxon>
        <taxon>Pseudomonadati</taxon>
        <taxon>Planctomycetota</taxon>
        <taxon>Phycisphaerae</taxon>
        <taxon>Tepidisphaerales</taxon>
        <taxon>Tepidisphaeraceae</taxon>
        <taxon>Humisphaera</taxon>
    </lineage>
</organism>
<reference evidence="2 3" key="1">
    <citation type="submission" date="2020-10" db="EMBL/GenBank/DDBJ databases">
        <title>Wide distribution of Phycisphaera-like planctomycetes from WD2101 soil group in peatlands and genome analysis of the first cultivated representative.</title>
        <authorList>
            <person name="Dedysh S.N."/>
            <person name="Beletsky A.V."/>
            <person name="Ivanova A."/>
            <person name="Kulichevskaya I.S."/>
            <person name="Suzina N.E."/>
            <person name="Philippov D.A."/>
            <person name="Rakitin A.L."/>
            <person name="Mardanov A.V."/>
            <person name="Ravin N.V."/>
        </authorList>
    </citation>
    <scope>NUCLEOTIDE SEQUENCE [LARGE SCALE GENOMIC DNA]</scope>
    <source>
        <strain evidence="2 3">M1803</strain>
    </source>
</reference>